<dbReference type="EMBL" id="BKCJ010006203">
    <property type="protein sequence ID" value="GEU70906.1"/>
    <property type="molecule type" value="Genomic_DNA"/>
</dbReference>
<organism evidence="2">
    <name type="scientific">Tanacetum cinerariifolium</name>
    <name type="common">Dalmatian daisy</name>
    <name type="synonym">Chrysanthemum cinerariifolium</name>
    <dbReference type="NCBI Taxonomy" id="118510"/>
    <lineage>
        <taxon>Eukaryota</taxon>
        <taxon>Viridiplantae</taxon>
        <taxon>Streptophyta</taxon>
        <taxon>Embryophyta</taxon>
        <taxon>Tracheophyta</taxon>
        <taxon>Spermatophyta</taxon>
        <taxon>Magnoliopsida</taxon>
        <taxon>eudicotyledons</taxon>
        <taxon>Gunneridae</taxon>
        <taxon>Pentapetalae</taxon>
        <taxon>asterids</taxon>
        <taxon>campanulids</taxon>
        <taxon>Asterales</taxon>
        <taxon>Asteraceae</taxon>
        <taxon>Asteroideae</taxon>
        <taxon>Anthemideae</taxon>
        <taxon>Anthemidinae</taxon>
        <taxon>Tanacetum</taxon>
    </lineage>
</organism>
<gene>
    <name evidence="2" type="ORF">Tci_042884</name>
</gene>
<evidence type="ECO:0000256" key="1">
    <source>
        <dbReference type="SAM" id="MobiDB-lite"/>
    </source>
</evidence>
<feature type="region of interest" description="Disordered" evidence="1">
    <location>
        <begin position="18"/>
        <end position="63"/>
    </location>
</feature>
<evidence type="ECO:0000313" key="2">
    <source>
        <dbReference type="EMBL" id="GEU70906.1"/>
    </source>
</evidence>
<dbReference type="AlphaFoldDB" id="A0A6L2MA60"/>
<feature type="compositionally biased region" description="Basic and acidic residues" evidence="1">
    <location>
        <begin position="35"/>
        <end position="45"/>
    </location>
</feature>
<sequence length="162" mass="17512">MPPRVMTRSAGRLVAELRGGRMGEQVGRGGRGRRPREGNDEHADDLNGQGNDQRMGANGGVKGVKGNVEGVNGGTPDFSMIITQQLQNILLAMLAQVGNQRNVGNCHTPDGAWTEYVSRGVTLLCISSTKHKERPLRNKSLDKLVRATDFTEVKQTASMLST</sequence>
<protein>
    <submittedName>
        <fullName evidence="2">Uncharacterized protein</fullName>
    </submittedName>
</protein>
<accession>A0A6L2MA60</accession>
<proteinExistence type="predicted"/>
<reference evidence="2" key="1">
    <citation type="journal article" date="2019" name="Sci. Rep.">
        <title>Draft genome of Tanacetum cinerariifolium, the natural source of mosquito coil.</title>
        <authorList>
            <person name="Yamashiro T."/>
            <person name="Shiraishi A."/>
            <person name="Satake H."/>
            <person name="Nakayama K."/>
        </authorList>
    </citation>
    <scope>NUCLEOTIDE SEQUENCE</scope>
</reference>
<name>A0A6L2MA60_TANCI</name>
<feature type="compositionally biased region" description="Gly residues" evidence="1">
    <location>
        <begin position="20"/>
        <end position="29"/>
    </location>
</feature>
<comment type="caution">
    <text evidence="2">The sequence shown here is derived from an EMBL/GenBank/DDBJ whole genome shotgun (WGS) entry which is preliminary data.</text>
</comment>